<dbReference type="Proteomes" id="UP000006701">
    <property type="component" value="Unassembled WGS sequence"/>
</dbReference>
<evidence type="ECO:0000313" key="8">
    <source>
        <dbReference type="Proteomes" id="UP000006701"/>
    </source>
</evidence>
<dbReference type="Pfam" id="PF08031">
    <property type="entry name" value="BBE"/>
    <property type="match status" value="1"/>
</dbReference>
<dbReference type="KEGG" id="act:ACLA_060370"/>
<dbReference type="HOGENOM" id="CLU_018354_10_1_1"/>
<evidence type="ECO:0000256" key="5">
    <source>
        <dbReference type="ARBA" id="ARBA00023002"/>
    </source>
</evidence>
<name>A1C4M9_ASPCL</name>
<evidence type="ECO:0000256" key="2">
    <source>
        <dbReference type="ARBA" id="ARBA00005466"/>
    </source>
</evidence>
<dbReference type="InterPro" id="IPR012951">
    <property type="entry name" value="BBE"/>
</dbReference>
<evidence type="ECO:0000256" key="3">
    <source>
        <dbReference type="ARBA" id="ARBA00022630"/>
    </source>
</evidence>
<dbReference type="VEuPathDB" id="FungiDB:ACLA_060370"/>
<keyword evidence="4" id="KW-0274">FAD</keyword>
<dbReference type="EMBL" id="DS026990">
    <property type="protein sequence ID" value="EAW15369.1"/>
    <property type="molecule type" value="Genomic_DNA"/>
</dbReference>
<dbReference type="InterPro" id="IPR016166">
    <property type="entry name" value="FAD-bd_PCMH"/>
</dbReference>
<dbReference type="eggNOG" id="ENOG502QVGN">
    <property type="taxonomic scope" value="Eukaryota"/>
</dbReference>
<dbReference type="Gene3D" id="3.30.465.10">
    <property type="match status" value="1"/>
</dbReference>
<evidence type="ECO:0000256" key="4">
    <source>
        <dbReference type="ARBA" id="ARBA00022827"/>
    </source>
</evidence>
<dbReference type="InterPro" id="IPR016169">
    <property type="entry name" value="FAD-bd_PCMH_sub2"/>
</dbReference>
<dbReference type="GeneID" id="4709056"/>
<dbReference type="InterPro" id="IPR006094">
    <property type="entry name" value="Oxid_FAD_bind_N"/>
</dbReference>
<evidence type="ECO:0000313" key="7">
    <source>
        <dbReference type="EMBL" id="EAW15369.1"/>
    </source>
</evidence>
<comment type="similarity">
    <text evidence="2">Belongs to the oxygen-dependent FAD-linked oxidoreductase family.</text>
</comment>
<evidence type="ECO:0000259" key="6">
    <source>
        <dbReference type="PROSITE" id="PS51387"/>
    </source>
</evidence>
<dbReference type="PANTHER" id="PTHR42973">
    <property type="entry name" value="BINDING OXIDOREDUCTASE, PUTATIVE (AFU_ORTHOLOGUE AFUA_1G17690)-RELATED"/>
    <property type="match status" value="1"/>
</dbReference>
<dbReference type="OrthoDB" id="407275at2759"/>
<proteinExistence type="inferred from homology"/>
<organism evidence="7 8">
    <name type="scientific">Aspergillus clavatus (strain ATCC 1007 / CBS 513.65 / DSM 816 / NCTC 3887 / NRRL 1 / QM 1276 / 107)</name>
    <dbReference type="NCBI Taxonomy" id="344612"/>
    <lineage>
        <taxon>Eukaryota</taxon>
        <taxon>Fungi</taxon>
        <taxon>Dikarya</taxon>
        <taxon>Ascomycota</taxon>
        <taxon>Pezizomycotina</taxon>
        <taxon>Eurotiomycetes</taxon>
        <taxon>Eurotiomycetidae</taxon>
        <taxon>Eurotiales</taxon>
        <taxon>Aspergillaceae</taxon>
        <taxon>Aspergillus</taxon>
        <taxon>Aspergillus subgen. Fumigati</taxon>
    </lineage>
</organism>
<gene>
    <name evidence="7" type="ORF">ACLA_060370</name>
</gene>
<dbReference type="InterPro" id="IPR036318">
    <property type="entry name" value="FAD-bd_PCMH-like_sf"/>
</dbReference>
<keyword evidence="5" id="KW-0560">Oxidoreductase</keyword>
<keyword evidence="3" id="KW-0285">Flavoprotein</keyword>
<dbReference type="GO" id="GO:0016491">
    <property type="term" value="F:oxidoreductase activity"/>
    <property type="evidence" value="ECO:0007669"/>
    <property type="project" value="UniProtKB-KW"/>
</dbReference>
<reference evidence="7 8" key="1">
    <citation type="journal article" date="2008" name="PLoS Genet.">
        <title>Genomic islands in the pathogenic filamentous fungus Aspergillus fumigatus.</title>
        <authorList>
            <person name="Fedorova N.D."/>
            <person name="Khaldi N."/>
            <person name="Joardar V.S."/>
            <person name="Maiti R."/>
            <person name="Amedeo P."/>
            <person name="Anderson M.J."/>
            <person name="Crabtree J."/>
            <person name="Silva J.C."/>
            <person name="Badger J.H."/>
            <person name="Albarraq A."/>
            <person name="Angiuoli S."/>
            <person name="Bussey H."/>
            <person name="Bowyer P."/>
            <person name="Cotty P.J."/>
            <person name="Dyer P.S."/>
            <person name="Egan A."/>
            <person name="Galens K."/>
            <person name="Fraser-Liggett C.M."/>
            <person name="Haas B.J."/>
            <person name="Inman J.M."/>
            <person name="Kent R."/>
            <person name="Lemieux S."/>
            <person name="Malavazi I."/>
            <person name="Orvis J."/>
            <person name="Roemer T."/>
            <person name="Ronning C.M."/>
            <person name="Sundaram J.P."/>
            <person name="Sutton G."/>
            <person name="Turner G."/>
            <person name="Venter J.C."/>
            <person name="White O.R."/>
            <person name="Whitty B.R."/>
            <person name="Youngman P."/>
            <person name="Wolfe K.H."/>
            <person name="Goldman G.H."/>
            <person name="Wortman J.R."/>
            <person name="Jiang B."/>
            <person name="Denning D.W."/>
            <person name="Nierman W.C."/>
        </authorList>
    </citation>
    <scope>NUCLEOTIDE SEQUENCE [LARGE SCALE GENOMIC DNA]</scope>
    <source>
        <strain evidence="8">ATCC 1007 / CBS 513.65 / DSM 816 / NCTC 3887 / NRRL 1</strain>
    </source>
</reference>
<dbReference type="Pfam" id="PF01565">
    <property type="entry name" value="FAD_binding_4"/>
    <property type="match status" value="1"/>
</dbReference>
<dbReference type="PROSITE" id="PS51387">
    <property type="entry name" value="FAD_PCMH"/>
    <property type="match status" value="1"/>
</dbReference>
<feature type="domain" description="FAD-binding PCMH-type" evidence="6">
    <location>
        <begin position="12"/>
        <end position="199"/>
    </location>
</feature>
<protein>
    <submittedName>
        <fullName evidence="7">FAD binding domain protein</fullName>
    </submittedName>
</protein>
<dbReference type="PANTHER" id="PTHR42973:SF39">
    <property type="entry name" value="FAD-BINDING PCMH-TYPE DOMAIN-CONTAINING PROTEIN"/>
    <property type="match status" value="1"/>
</dbReference>
<dbReference type="RefSeq" id="XP_001276795.1">
    <property type="nucleotide sequence ID" value="XM_001276794.1"/>
</dbReference>
<dbReference type="OMA" id="AYELFYP"/>
<accession>A1C4M9</accession>
<dbReference type="AlphaFoldDB" id="A1C4M9"/>
<keyword evidence="8" id="KW-1185">Reference proteome</keyword>
<dbReference type="Gene3D" id="3.40.462.20">
    <property type="match status" value="1"/>
</dbReference>
<dbReference type="InterPro" id="IPR050416">
    <property type="entry name" value="FAD-linked_Oxidoreductase"/>
</dbReference>
<comment type="cofactor">
    <cofactor evidence="1">
        <name>FAD</name>
        <dbReference type="ChEBI" id="CHEBI:57692"/>
    </cofactor>
</comment>
<dbReference type="SUPFAM" id="SSF56176">
    <property type="entry name" value="FAD-binding/transporter-associated domain-like"/>
    <property type="match status" value="1"/>
</dbReference>
<sequence length="471" mass="52018">MAESITFKNKLRHALPDDIRVVFETDEDYKAMIATWNIRSRHRPLVIVQLGVNHLAIRGGGHSFEGLSLGGSDGALVLDMILMNKIESNPGKNEPIAEGGAILGDISLHAFKNGGKMIPMGTCPSVGIAGQVQCGGFGFHTRTHGLLVDRALAFEVVTADGAIRQVNKKEHADLFYALRGSGSGSFGVITSVTLRTNNAPGATANFSIRWDLDSSDVPDILKAVHHACLKAPPGINPMIIIWLGVLEVYGTILAESDVERDESWRSFSSLLPRARSLRMKPLSFIDSLIEISSLQTSAPWYQDLDQVHREGEEHLRYMKIKAGFIPGALDDSFLHTLGDFLMTQPTTGVRVQLLALNPEIEPDPDTSSVKARHCAWLMGMSVYLQAQEYGQEGLWIEAAERLPWLTKAYELFYPHTVGGYLGDDDLEEGQNGRSMMESFYGHHLPRLSAIKEKYDPQNLFHHPLSIPVLRD</sequence>
<evidence type="ECO:0000256" key="1">
    <source>
        <dbReference type="ARBA" id="ARBA00001974"/>
    </source>
</evidence>
<dbReference type="GO" id="GO:0071949">
    <property type="term" value="F:FAD binding"/>
    <property type="evidence" value="ECO:0007669"/>
    <property type="project" value="InterPro"/>
</dbReference>